<reference evidence="1 2" key="1">
    <citation type="submission" date="2016-11" db="EMBL/GenBank/DDBJ databases">
        <authorList>
            <person name="Jaros S."/>
            <person name="Januszkiewicz K."/>
            <person name="Wedrychowicz H."/>
        </authorList>
    </citation>
    <scope>NUCLEOTIDE SEQUENCE [LARGE SCALE GENOMIC DNA]</scope>
    <source>
        <strain evidence="1 2">DSM 100565</strain>
    </source>
</reference>
<name>A0A1M6GR65_9RHOB</name>
<protein>
    <submittedName>
        <fullName evidence="1">Uncharacterized protein</fullName>
    </submittedName>
</protein>
<sequence length="145" mass="16049">MPLDYAFLPDLNLVHVRFAGHVTIAETMEGFRRFAADPALRPGVRQLVDFRQVRSYEKDPPAFMQMQARILEHHADLDPAPDAPAHMHIVFLAPAPIHQQMAALAKRSWEGLGMMSISVAGTPEEALAILDLPERAAASLFAARD</sequence>
<gene>
    <name evidence="1" type="ORF">SAMN05444417_2870</name>
</gene>
<proteinExistence type="predicted"/>
<evidence type="ECO:0000313" key="1">
    <source>
        <dbReference type="EMBL" id="SHJ12388.1"/>
    </source>
</evidence>
<dbReference type="EMBL" id="FQYO01000005">
    <property type="protein sequence ID" value="SHJ12388.1"/>
    <property type="molecule type" value="Genomic_DNA"/>
</dbReference>
<dbReference type="RefSeq" id="WP_073332238.1">
    <property type="nucleotide sequence ID" value="NZ_FQYO01000005.1"/>
</dbReference>
<evidence type="ECO:0000313" key="2">
    <source>
        <dbReference type="Proteomes" id="UP000184292"/>
    </source>
</evidence>
<keyword evidence="2" id="KW-1185">Reference proteome</keyword>
<organism evidence="1 2">
    <name type="scientific">Wenxinia saemankumensis</name>
    <dbReference type="NCBI Taxonomy" id="1447782"/>
    <lineage>
        <taxon>Bacteria</taxon>
        <taxon>Pseudomonadati</taxon>
        <taxon>Pseudomonadota</taxon>
        <taxon>Alphaproteobacteria</taxon>
        <taxon>Rhodobacterales</taxon>
        <taxon>Roseobacteraceae</taxon>
        <taxon>Wenxinia</taxon>
    </lineage>
</organism>
<dbReference type="AlphaFoldDB" id="A0A1M6GR65"/>
<dbReference type="OrthoDB" id="7877306at2"/>
<accession>A0A1M6GR65</accession>
<dbReference type="Proteomes" id="UP000184292">
    <property type="component" value="Unassembled WGS sequence"/>
</dbReference>